<organism evidence="8 9">
    <name type="scientific">Mycobacterium vicinigordonae</name>
    <dbReference type="NCBI Taxonomy" id="1719132"/>
    <lineage>
        <taxon>Bacteria</taxon>
        <taxon>Bacillati</taxon>
        <taxon>Actinomycetota</taxon>
        <taxon>Actinomycetes</taxon>
        <taxon>Mycobacteriales</taxon>
        <taxon>Mycobacteriaceae</taxon>
        <taxon>Mycobacterium</taxon>
    </lineage>
</organism>
<dbReference type="InterPro" id="IPR029510">
    <property type="entry name" value="Ald_DH_CS_GLU"/>
</dbReference>
<dbReference type="GO" id="GO:0004029">
    <property type="term" value="F:aldehyde dehydrogenase (NAD+) activity"/>
    <property type="evidence" value="ECO:0007669"/>
    <property type="project" value="UniProtKB-EC"/>
</dbReference>
<dbReference type="EMBL" id="CP059165">
    <property type="protein sequence ID" value="QLL08726.1"/>
    <property type="molecule type" value="Genomic_DNA"/>
</dbReference>
<dbReference type="SUPFAM" id="SSF53720">
    <property type="entry name" value="ALDH-like"/>
    <property type="match status" value="1"/>
</dbReference>
<evidence type="ECO:0000259" key="7">
    <source>
        <dbReference type="Pfam" id="PF00171"/>
    </source>
</evidence>
<evidence type="ECO:0000256" key="6">
    <source>
        <dbReference type="RuleBase" id="RU003345"/>
    </source>
</evidence>
<dbReference type="FunFam" id="3.40.605.10:FF:000007">
    <property type="entry name" value="NAD/NADP-dependent betaine aldehyde dehydrogenase"/>
    <property type="match status" value="1"/>
</dbReference>
<dbReference type="Pfam" id="PF00171">
    <property type="entry name" value="Aldedh"/>
    <property type="match status" value="1"/>
</dbReference>
<dbReference type="KEGG" id="mgor:H0P51_07370"/>
<evidence type="ECO:0000313" key="8">
    <source>
        <dbReference type="EMBL" id="QLL08726.1"/>
    </source>
</evidence>
<dbReference type="Proteomes" id="UP000510682">
    <property type="component" value="Chromosome"/>
</dbReference>
<dbReference type="PANTHER" id="PTHR42804">
    <property type="entry name" value="ALDEHYDE DEHYDROGENASE"/>
    <property type="match status" value="1"/>
</dbReference>
<dbReference type="InterPro" id="IPR016161">
    <property type="entry name" value="Ald_DH/histidinol_DH"/>
</dbReference>
<protein>
    <recommendedName>
        <fullName evidence="3">aldehyde dehydrogenase (NAD(+))</fullName>
        <ecNumber evidence="3">1.2.1.3</ecNumber>
    </recommendedName>
</protein>
<sequence length="477" mass="50539">METCDRPNLFIGGRWVPAGNEPPIDVINPATEEVIGRVPNGGPDHVNAAVSAARAAWESWADTPVEDRAKICERVGKAWDALIPEIAQLISREVGTPVVASETLQAPGPSIMFRHYAAIARSYPWTTDVNGSIVVREPIGVVGAITPWNYPLTLVSYKIPGALAAGCTVVLKPSEVAPLSAFVLAEQLQQAGLPDGVFNIVTGGPAAGERLVSHPEVDMVTFTGSTASGRHVAAAAAATVKRVHLELGGKSAAIFMPDTDLDEAVGAYLRQALMNNGQTCLAWSRLLVPADRHDEIVEALKVVVESAFAPGDPFGGAFVGPMASKVQQRRIQQFIRQGQHEGAVLVTGGADSPQGLETGFYLRPTIFANVSNDMTVAREEIFGPVICVLPYRDVDEAVAIANDSPYGLHGAVFSADADAAIALARRLRTGQVDINGFQFNVMAPFGGYKQSGNGKELGVEGFEAFLETKTIQHGVTT</sequence>
<evidence type="ECO:0000256" key="5">
    <source>
        <dbReference type="PROSITE-ProRule" id="PRU10007"/>
    </source>
</evidence>
<dbReference type="InterPro" id="IPR016163">
    <property type="entry name" value="Ald_DH_C"/>
</dbReference>
<dbReference type="PANTHER" id="PTHR42804:SF1">
    <property type="entry name" value="ALDEHYDE DEHYDROGENASE-RELATED"/>
    <property type="match status" value="1"/>
</dbReference>
<dbReference type="Gene3D" id="3.40.309.10">
    <property type="entry name" value="Aldehyde Dehydrogenase, Chain A, domain 2"/>
    <property type="match status" value="1"/>
</dbReference>
<dbReference type="InterPro" id="IPR015590">
    <property type="entry name" value="Aldehyde_DH_dom"/>
</dbReference>
<reference evidence="9" key="3">
    <citation type="submission" date="2023-07" db="EMBL/GenBank/DDBJ databases">
        <title>Description of Mycobacterium gordonae subsp. intergordonae subsp.nov. and Mycobacterium gordonae subsp. gordonae subsp. nov.</title>
        <authorList>
            <person name="Huang H."/>
        </authorList>
    </citation>
    <scope>NUCLEOTIDE SEQUENCE [LARGE SCALE GENOMIC DNA]</scope>
    <source>
        <strain evidence="9">24</strain>
    </source>
</reference>
<keyword evidence="2 6" id="KW-0560">Oxidoreductase</keyword>
<dbReference type="RefSeq" id="WP_180917311.1">
    <property type="nucleotide sequence ID" value="NZ_CP059165.1"/>
</dbReference>
<keyword evidence="9" id="KW-1185">Reference proteome</keyword>
<evidence type="ECO:0000256" key="4">
    <source>
        <dbReference type="ARBA" id="ARBA00049194"/>
    </source>
</evidence>
<dbReference type="InterPro" id="IPR016160">
    <property type="entry name" value="Ald_DH_CS_CYS"/>
</dbReference>
<comment type="similarity">
    <text evidence="1 6">Belongs to the aldehyde dehydrogenase family.</text>
</comment>
<gene>
    <name evidence="8" type="ORF">H0P51_07370</name>
</gene>
<dbReference type="PROSITE" id="PS00687">
    <property type="entry name" value="ALDEHYDE_DEHYDR_GLU"/>
    <property type="match status" value="1"/>
</dbReference>
<reference evidence="8 9" key="2">
    <citation type="submission" date="2020-07" db="EMBL/GenBank/DDBJ databases">
        <authorList>
            <person name="Yu X."/>
        </authorList>
    </citation>
    <scope>NUCLEOTIDE SEQUENCE [LARGE SCALE GENOMIC DNA]</scope>
    <source>
        <strain evidence="9">24</strain>
    </source>
</reference>
<name>A0A7D6E4A9_9MYCO</name>
<accession>A0A7D6E4A9</accession>
<evidence type="ECO:0000256" key="1">
    <source>
        <dbReference type="ARBA" id="ARBA00009986"/>
    </source>
</evidence>
<feature type="active site" evidence="5">
    <location>
        <position position="246"/>
    </location>
</feature>
<feature type="domain" description="Aldehyde dehydrogenase" evidence="7">
    <location>
        <begin position="15"/>
        <end position="471"/>
    </location>
</feature>
<reference evidence="9" key="1">
    <citation type="submission" date="2020-07" db="EMBL/GenBank/DDBJ databases">
        <title>Description of Mycobacterium gordonae subsp. intergordonae subsp.nov. and Mycobacterium gordonae subsp. gordonae subsp. nov.</title>
        <authorList>
            <person name="Yu X."/>
        </authorList>
    </citation>
    <scope>NUCLEOTIDE SEQUENCE [LARGE SCALE GENOMIC DNA]</scope>
    <source>
        <strain evidence="9">24</strain>
    </source>
</reference>
<evidence type="ECO:0000313" key="9">
    <source>
        <dbReference type="Proteomes" id="UP000510682"/>
    </source>
</evidence>
<dbReference type="InterPro" id="IPR016162">
    <property type="entry name" value="Ald_DH_N"/>
</dbReference>
<proteinExistence type="inferred from homology"/>
<comment type="catalytic activity">
    <reaction evidence="4">
        <text>an aldehyde + NAD(+) + H2O = a carboxylate + NADH + 2 H(+)</text>
        <dbReference type="Rhea" id="RHEA:16185"/>
        <dbReference type="ChEBI" id="CHEBI:15377"/>
        <dbReference type="ChEBI" id="CHEBI:15378"/>
        <dbReference type="ChEBI" id="CHEBI:17478"/>
        <dbReference type="ChEBI" id="CHEBI:29067"/>
        <dbReference type="ChEBI" id="CHEBI:57540"/>
        <dbReference type="ChEBI" id="CHEBI:57945"/>
        <dbReference type="EC" id="1.2.1.3"/>
    </reaction>
</comment>
<dbReference type="PROSITE" id="PS00070">
    <property type="entry name" value="ALDEHYDE_DEHYDR_CYS"/>
    <property type="match status" value="1"/>
</dbReference>
<dbReference type="CDD" id="cd07138">
    <property type="entry name" value="ALDH_CddD_SSP0762"/>
    <property type="match status" value="1"/>
</dbReference>
<dbReference type="AlphaFoldDB" id="A0A7D6E4A9"/>
<evidence type="ECO:0000256" key="3">
    <source>
        <dbReference type="ARBA" id="ARBA00024226"/>
    </source>
</evidence>
<evidence type="ECO:0000256" key="2">
    <source>
        <dbReference type="ARBA" id="ARBA00023002"/>
    </source>
</evidence>
<dbReference type="Gene3D" id="3.40.605.10">
    <property type="entry name" value="Aldehyde Dehydrogenase, Chain A, domain 1"/>
    <property type="match status" value="1"/>
</dbReference>
<dbReference type="EC" id="1.2.1.3" evidence="3"/>